<dbReference type="FunCoup" id="A0A1Y2GC00">
    <property type="interactions" value="50"/>
</dbReference>
<dbReference type="CDD" id="cd11565">
    <property type="entry name" value="RWD_Spc24"/>
    <property type="match status" value="1"/>
</dbReference>
<dbReference type="GO" id="GO:0051301">
    <property type="term" value="P:cell division"/>
    <property type="evidence" value="ECO:0007669"/>
    <property type="project" value="UniProtKB-UniRule"/>
</dbReference>
<feature type="compositionally biased region" description="Basic and acidic residues" evidence="12">
    <location>
        <begin position="145"/>
        <end position="156"/>
    </location>
</feature>
<comment type="similarity">
    <text evidence="1 10">Belongs to the SPC24 family.</text>
</comment>
<keyword evidence="2 10" id="KW-0158">Chromosome</keyword>
<dbReference type="PANTHER" id="PTHR22142:SF2">
    <property type="entry name" value="KINETOCHORE PROTEIN SPC24"/>
    <property type="match status" value="1"/>
</dbReference>
<dbReference type="RefSeq" id="XP_021877595.1">
    <property type="nucleotide sequence ID" value="XM_022030531.1"/>
</dbReference>
<evidence type="ECO:0000256" key="9">
    <source>
        <dbReference type="ARBA" id="ARBA00023328"/>
    </source>
</evidence>
<sequence>MTTVPALEQRDFATDESIVLQIQNITAQLQESSSNIQDIQRIIQEDARETELVRREALQDARLLLQRMSRNLELTRSEGSGQHIEAESLEHNTQMYEMDKKKFAIAKTIQNMDQDIVSLETAIHHLRMQSLKLGFSQKINNARNPHSDNKGAREEATTSNQEEDLPDDPEDIMDDTSHASTVLRLQLYRGLGIELLEDDVGVYSKARIRSNVRKDVHLVKLDDQLSPYFQTNLIWEFAS</sequence>
<keyword evidence="14" id="KW-1185">Reference proteome</keyword>
<evidence type="ECO:0000256" key="12">
    <source>
        <dbReference type="SAM" id="MobiDB-lite"/>
    </source>
</evidence>
<dbReference type="InterPro" id="IPR013252">
    <property type="entry name" value="Ndc80_Spc24"/>
</dbReference>
<keyword evidence="3 10" id="KW-0132">Cell division</keyword>
<evidence type="ECO:0000256" key="11">
    <source>
        <dbReference type="SAM" id="Coils"/>
    </source>
</evidence>
<dbReference type="GO" id="GO:0008017">
    <property type="term" value="F:microtubule binding"/>
    <property type="evidence" value="ECO:0007669"/>
    <property type="project" value="TreeGrafter"/>
</dbReference>
<comment type="subunit">
    <text evidence="10">Component of the NDC80 complex.</text>
</comment>
<evidence type="ECO:0000256" key="10">
    <source>
        <dbReference type="RuleBase" id="RU368011"/>
    </source>
</evidence>
<dbReference type="Pfam" id="PF08286">
    <property type="entry name" value="Spc24"/>
    <property type="match status" value="1"/>
</dbReference>
<keyword evidence="4 10" id="KW-0498">Mitosis</keyword>
<keyword evidence="7 10" id="KW-0539">Nucleus</keyword>
<dbReference type="EMBL" id="MCFF01000045">
    <property type="protein sequence ID" value="ORZ06552.1"/>
    <property type="molecule type" value="Genomic_DNA"/>
</dbReference>
<dbReference type="SUPFAM" id="SSF143026">
    <property type="entry name" value="Kinetochore globular domain"/>
    <property type="match status" value="1"/>
</dbReference>
<dbReference type="GO" id="GO:0031262">
    <property type="term" value="C:Ndc80 complex"/>
    <property type="evidence" value="ECO:0007669"/>
    <property type="project" value="TreeGrafter"/>
</dbReference>
<comment type="caution">
    <text evidence="13">The sequence shown here is derived from an EMBL/GenBank/DDBJ whole genome shotgun (WGS) entry which is preliminary data.</text>
</comment>
<dbReference type="Proteomes" id="UP000193648">
    <property type="component" value="Unassembled WGS sequence"/>
</dbReference>
<evidence type="ECO:0000313" key="14">
    <source>
        <dbReference type="Proteomes" id="UP000193648"/>
    </source>
</evidence>
<reference evidence="13 14" key="1">
    <citation type="submission" date="2016-07" db="EMBL/GenBank/DDBJ databases">
        <title>Pervasive Adenine N6-methylation of Active Genes in Fungi.</title>
        <authorList>
            <consortium name="DOE Joint Genome Institute"/>
            <person name="Mondo S.J."/>
            <person name="Dannebaum R.O."/>
            <person name="Kuo R.C."/>
            <person name="Labutti K."/>
            <person name="Haridas S."/>
            <person name="Kuo A."/>
            <person name="Salamov A."/>
            <person name="Ahrendt S.R."/>
            <person name="Lipzen A."/>
            <person name="Sullivan W."/>
            <person name="Andreopoulos W.B."/>
            <person name="Clum A."/>
            <person name="Lindquist E."/>
            <person name="Daum C."/>
            <person name="Ramamoorthy G.K."/>
            <person name="Gryganskyi A."/>
            <person name="Culley D."/>
            <person name="Magnuson J.K."/>
            <person name="James T.Y."/>
            <person name="O'Malley M.A."/>
            <person name="Stajich J.E."/>
            <person name="Spatafora J.W."/>
            <person name="Visel A."/>
            <person name="Grigoriev I.V."/>
        </authorList>
    </citation>
    <scope>NUCLEOTIDE SEQUENCE [LARGE SCALE GENOMIC DNA]</scope>
    <source>
        <strain evidence="13 14">NRRL 3116</strain>
    </source>
</reference>
<evidence type="ECO:0000256" key="1">
    <source>
        <dbReference type="ARBA" id="ARBA00007804"/>
    </source>
</evidence>
<feature type="coiled-coil region" evidence="11">
    <location>
        <begin position="22"/>
        <end position="78"/>
    </location>
</feature>
<feature type="region of interest" description="Disordered" evidence="12">
    <location>
        <begin position="139"/>
        <end position="175"/>
    </location>
</feature>
<evidence type="ECO:0000256" key="3">
    <source>
        <dbReference type="ARBA" id="ARBA00022618"/>
    </source>
</evidence>
<dbReference type="InterPro" id="IPR038066">
    <property type="entry name" value="Spc24_Fungi_globular_sf"/>
</dbReference>
<protein>
    <recommendedName>
        <fullName evidence="10">Kinetochore protein Spc24</fullName>
    </recommendedName>
</protein>
<keyword evidence="5 10" id="KW-0995">Kinetochore</keyword>
<evidence type="ECO:0000256" key="8">
    <source>
        <dbReference type="ARBA" id="ARBA00023306"/>
    </source>
</evidence>
<dbReference type="PANTHER" id="PTHR22142">
    <property type="match status" value="1"/>
</dbReference>
<name>A0A1Y2GC00_9FUNG</name>
<keyword evidence="6 11" id="KW-0175">Coiled coil</keyword>
<dbReference type="GO" id="GO:0007059">
    <property type="term" value="P:chromosome segregation"/>
    <property type="evidence" value="ECO:0007669"/>
    <property type="project" value="TreeGrafter"/>
</dbReference>
<evidence type="ECO:0000313" key="13">
    <source>
        <dbReference type="EMBL" id="ORZ06552.1"/>
    </source>
</evidence>
<comment type="function">
    <text evidence="10">Acts as a component of the essential kinetochore-associated NDC80 complex, which is required for chromosome segregation and spindle checkpoint activity.</text>
</comment>
<dbReference type="AlphaFoldDB" id="A0A1Y2GC00"/>
<dbReference type="GO" id="GO:0005634">
    <property type="term" value="C:nucleus"/>
    <property type="evidence" value="ECO:0007669"/>
    <property type="project" value="UniProtKB-SubCell"/>
</dbReference>
<proteinExistence type="inferred from homology"/>
<evidence type="ECO:0000256" key="5">
    <source>
        <dbReference type="ARBA" id="ARBA00022838"/>
    </source>
</evidence>
<feature type="compositionally biased region" description="Acidic residues" evidence="12">
    <location>
        <begin position="161"/>
        <end position="174"/>
    </location>
</feature>
<evidence type="ECO:0000256" key="4">
    <source>
        <dbReference type="ARBA" id="ARBA00022776"/>
    </source>
</evidence>
<gene>
    <name evidence="13" type="ORF">BCR41DRAFT_425086</name>
</gene>
<evidence type="ECO:0000256" key="6">
    <source>
        <dbReference type="ARBA" id="ARBA00023054"/>
    </source>
</evidence>
<keyword evidence="9 10" id="KW-0137">Centromere</keyword>
<dbReference type="InParanoid" id="A0A1Y2GC00"/>
<keyword evidence="8 10" id="KW-0131">Cell cycle</keyword>
<organism evidence="13 14">
    <name type="scientific">Lobosporangium transversale</name>
    <dbReference type="NCBI Taxonomy" id="64571"/>
    <lineage>
        <taxon>Eukaryota</taxon>
        <taxon>Fungi</taxon>
        <taxon>Fungi incertae sedis</taxon>
        <taxon>Mucoromycota</taxon>
        <taxon>Mortierellomycotina</taxon>
        <taxon>Mortierellomycetes</taxon>
        <taxon>Mortierellales</taxon>
        <taxon>Mortierellaceae</taxon>
        <taxon>Lobosporangium</taxon>
    </lineage>
</organism>
<dbReference type="Gene3D" id="3.30.160.430">
    <property type="match status" value="1"/>
</dbReference>
<accession>A0A1Y2GC00</accession>
<dbReference type="STRING" id="64571.A0A1Y2GC00"/>
<dbReference type="GeneID" id="33572373"/>
<dbReference type="OrthoDB" id="3344830at2759"/>
<evidence type="ECO:0000256" key="2">
    <source>
        <dbReference type="ARBA" id="ARBA00022454"/>
    </source>
</evidence>
<comment type="subcellular location">
    <subcellularLocation>
        <location evidence="10">Nucleus</location>
    </subcellularLocation>
    <subcellularLocation>
        <location evidence="10">Chromosome</location>
        <location evidence="10">Centromere</location>
        <location evidence="10">Kinetochore</location>
    </subcellularLocation>
</comment>
<evidence type="ECO:0000256" key="7">
    <source>
        <dbReference type="ARBA" id="ARBA00023242"/>
    </source>
</evidence>